<feature type="domain" description="DOMON" evidence="4">
    <location>
        <begin position="105"/>
        <end position="204"/>
    </location>
</feature>
<feature type="region of interest" description="Disordered" evidence="1">
    <location>
        <begin position="224"/>
        <end position="254"/>
    </location>
</feature>
<reference evidence="5" key="1">
    <citation type="submission" date="2020-11" db="EMBL/GenBank/DDBJ databases">
        <authorList>
            <person name="Tran Van P."/>
        </authorList>
    </citation>
    <scope>NUCLEOTIDE SEQUENCE</scope>
</reference>
<feature type="signal peptide" evidence="3">
    <location>
        <begin position="1"/>
        <end position="30"/>
    </location>
</feature>
<keyword evidence="2" id="KW-0812">Transmembrane</keyword>
<evidence type="ECO:0000313" key="5">
    <source>
        <dbReference type="EMBL" id="CAD7632678.1"/>
    </source>
</evidence>
<evidence type="ECO:0000256" key="1">
    <source>
        <dbReference type="SAM" id="MobiDB-lite"/>
    </source>
</evidence>
<dbReference type="OrthoDB" id="6505314at2759"/>
<protein>
    <recommendedName>
        <fullName evidence="4">DOMON domain-containing protein</fullName>
    </recommendedName>
</protein>
<accession>A0A7R9L2H6</accession>
<evidence type="ECO:0000256" key="3">
    <source>
        <dbReference type="SAM" id="SignalP"/>
    </source>
</evidence>
<keyword evidence="6" id="KW-1185">Reference proteome</keyword>
<keyword evidence="2" id="KW-0472">Membrane</keyword>
<dbReference type="InterPro" id="IPR005018">
    <property type="entry name" value="DOMON_domain"/>
</dbReference>
<proteinExistence type="predicted"/>
<feature type="chain" id="PRO_5035591854" description="DOMON domain-containing protein" evidence="3">
    <location>
        <begin position="31"/>
        <end position="277"/>
    </location>
</feature>
<feature type="transmembrane region" description="Helical" evidence="2">
    <location>
        <begin position="255"/>
        <end position="276"/>
    </location>
</feature>
<sequence length="277" mass="29207">MIVTVVIMFAKHLSIALLLIVGTCCQLSTASPVAANDDKQPDYTGCDGTAPTYQCFGLPADCLTKKDCQVLLKTKPEAGQAAAVGTVGADFEVYWRRAGDSKDSWVGVGLSADDKMGDDSVSEFIIGKDGKIAFKQGLTYCKKTADGSPDCGIKDVDVKGIKETSGAYADALLTGKWSRQEDTTVDTLDFNMKTNKYYILLAYGPVDDKGNLQHHDAQIVSAHPADLEADPTKVTTPPPAPTTPHTPAPTTGAPGGAATVTISLTLALFIAVVVMFN</sequence>
<evidence type="ECO:0000313" key="6">
    <source>
        <dbReference type="Proteomes" id="UP000759131"/>
    </source>
</evidence>
<evidence type="ECO:0000256" key="2">
    <source>
        <dbReference type="SAM" id="Phobius"/>
    </source>
</evidence>
<dbReference type="EMBL" id="CAJPIZ010011367">
    <property type="protein sequence ID" value="CAG2113108.1"/>
    <property type="molecule type" value="Genomic_DNA"/>
</dbReference>
<feature type="compositionally biased region" description="Pro residues" evidence="1">
    <location>
        <begin position="236"/>
        <end position="247"/>
    </location>
</feature>
<gene>
    <name evidence="5" type="ORF">OSB1V03_LOCUS13080</name>
</gene>
<keyword evidence="2" id="KW-1133">Transmembrane helix</keyword>
<dbReference type="AlphaFoldDB" id="A0A7R9L2H6"/>
<organism evidence="5">
    <name type="scientific">Medioppia subpectinata</name>
    <dbReference type="NCBI Taxonomy" id="1979941"/>
    <lineage>
        <taxon>Eukaryota</taxon>
        <taxon>Metazoa</taxon>
        <taxon>Ecdysozoa</taxon>
        <taxon>Arthropoda</taxon>
        <taxon>Chelicerata</taxon>
        <taxon>Arachnida</taxon>
        <taxon>Acari</taxon>
        <taxon>Acariformes</taxon>
        <taxon>Sarcoptiformes</taxon>
        <taxon>Oribatida</taxon>
        <taxon>Brachypylina</taxon>
        <taxon>Oppioidea</taxon>
        <taxon>Oppiidae</taxon>
        <taxon>Medioppia</taxon>
    </lineage>
</organism>
<keyword evidence="3" id="KW-0732">Signal</keyword>
<name>A0A7R9L2H6_9ACAR</name>
<dbReference type="EMBL" id="OC865942">
    <property type="protein sequence ID" value="CAD7632678.1"/>
    <property type="molecule type" value="Genomic_DNA"/>
</dbReference>
<evidence type="ECO:0000259" key="4">
    <source>
        <dbReference type="SMART" id="SM00664"/>
    </source>
</evidence>
<dbReference type="Proteomes" id="UP000759131">
    <property type="component" value="Unassembled WGS sequence"/>
</dbReference>
<dbReference type="SMART" id="SM00664">
    <property type="entry name" value="DoH"/>
    <property type="match status" value="1"/>
</dbReference>